<evidence type="ECO:0000259" key="1">
    <source>
        <dbReference type="Pfam" id="PF07045"/>
    </source>
</evidence>
<name>A0A381UUX7_9ZZZZ</name>
<gene>
    <name evidence="2" type="ORF">METZ01_LOCUS84800</name>
</gene>
<dbReference type="InterPro" id="IPR011008">
    <property type="entry name" value="Dimeric_a/b-barrel"/>
</dbReference>
<feature type="domain" description="DUF1330" evidence="1">
    <location>
        <begin position="2"/>
        <end position="95"/>
    </location>
</feature>
<protein>
    <recommendedName>
        <fullName evidence="1">DUF1330 domain-containing protein</fullName>
    </recommendedName>
</protein>
<dbReference type="Pfam" id="PF07045">
    <property type="entry name" value="DUF1330"/>
    <property type="match status" value="1"/>
</dbReference>
<dbReference type="AlphaFoldDB" id="A0A381UUX7"/>
<evidence type="ECO:0000313" key="2">
    <source>
        <dbReference type="EMBL" id="SVA31946.1"/>
    </source>
</evidence>
<dbReference type="InterPro" id="IPR010753">
    <property type="entry name" value="DUF1330"/>
</dbReference>
<proteinExistence type="predicted"/>
<organism evidence="2">
    <name type="scientific">marine metagenome</name>
    <dbReference type="NCBI Taxonomy" id="408172"/>
    <lineage>
        <taxon>unclassified sequences</taxon>
        <taxon>metagenomes</taxon>
        <taxon>ecological metagenomes</taxon>
    </lineage>
</organism>
<dbReference type="Gene3D" id="3.30.70.100">
    <property type="match status" value="1"/>
</dbReference>
<dbReference type="PANTHER" id="PTHR41521">
    <property type="match status" value="1"/>
</dbReference>
<dbReference type="PANTHER" id="PTHR41521:SF4">
    <property type="entry name" value="BLR0684 PROTEIN"/>
    <property type="match status" value="1"/>
</dbReference>
<sequence>MPAYVIANVEVTDPTKFQKYSNQVPSTVEEYGGQYLIRGGEAEKAEGSYEPKRMVVIRFEDMKQLKKWYHSREYSDPMQLRHQSAKSSVLFVEGV</sequence>
<accession>A0A381UUX7</accession>
<dbReference type="EMBL" id="UINC01007194">
    <property type="protein sequence ID" value="SVA31946.1"/>
    <property type="molecule type" value="Genomic_DNA"/>
</dbReference>
<reference evidence="2" key="1">
    <citation type="submission" date="2018-05" db="EMBL/GenBank/DDBJ databases">
        <authorList>
            <person name="Lanie J.A."/>
            <person name="Ng W.-L."/>
            <person name="Kazmierczak K.M."/>
            <person name="Andrzejewski T.M."/>
            <person name="Davidsen T.M."/>
            <person name="Wayne K.J."/>
            <person name="Tettelin H."/>
            <person name="Glass J.I."/>
            <person name="Rusch D."/>
            <person name="Podicherti R."/>
            <person name="Tsui H.-C.T."/>
            <person name="Winkler M.E."/>
        </authorList>
    </citation>
    <scope>NUCLEOTIDE SEQUENCE</scope>
</reference>
<dbReference type="SUPFAM" id="SSF54909">
    <property type="entry name" value="Dimeric alpha+beta barrel"/>
    <property type="match status" value="1"/>
</dbReference>